<evidence type="ECO:0000313" key="1">
    <source>
        <dbReference type="EMBL" id="KKM14390.1"/>
    </source>
</evidence>
<organism evidence="1">
    <name type="scientific">marine sediment metagenome</name>
    <dbReference type="NCBI Taxonomy" id="412755"/>
    <lineage>
        <taxon>unclassified sequences</taxon>
        <taxon>metagenomes</taxon>
        <taxon>ecological metagenomes</taxon>
    </lineage>
</organism>
<proteinExistence type="predicted"/>
<sequence length="72" mass="8797">MVLKTLKDYVKKWRVGMSGYTFVRPEELRQEVEFWIKQAQEKLKKEKDNEKIWFAKGAIEVLKRFFNLEGMR</sequence>
<reference evidence="1" key="1">
    <citation type="journal article" date="2015" name="Nature">
        <title>Complex archaea that bridge the gap between prokaryotes and eukaryotes.</title>
        <authorList>
            <person name="Spang A."/>
            <person name="Saw J.H."/>
            <person name="Jorgensen S.L."/>
            <person name="Zaremba-Niedzwiedzka K."/>
            <person name="Martijn J."/>
            <person name="Lind A.E."/>
            <person name="van Eijk R."/>
            <person name="Schleper C."/>
            <person name="Guy L."/>
            <person name="Ettema T.J."/>
        </authorList>
    </citation>
    <scope>NUCLEOTIDE SEQUENCE</scope>
</reference>
<evidence type="ECO:0008006" key="2">
    <source>
        <dbReference type="Google" id="ProtNLM"/>
    </source>
</evidence>
<protein>
    <recommendedName>
        <fullName evidence="2">HEPN domain-containing protein</fullName>
    </recommendedName>
</protein>
<dbReference type="AlphaFoldDB" id="A0A0F9KGG3"/>
<comment type="caution">
    <text evidence="1">The sequence shown here is derived from an EMBL/GenBank/DDBJ whole genome shotgun (WGS) entry which is preliminary data.</text>
</comment>
<dbReference type="EMBL" id="LAZR01015156">
    <property type="protein sequence ID" value="KKM14390.1"/>
    <property type="molecule type" value="Genomic_DNA"/>
</dbReference>
<gene>
    <name evidence="1" type="ORF">LCGC14_1706550</name>
</gene>
<name>A0A0F9KGG3_9ZZZZ</name>
<accession>A0A0F9KGG3</accession>